<evidence type="ECO:0000256" key="4">
    <source>
        <dbReference type="ARBA" id="ARBA00030643"/>
    </source>
</evidence>
<feature type="domain" description="Peptide methionine sulphoxide reductase MsrA" evidence="5">
    <location>
        <begin position="3"/>
        <end position="95"/>
    </location>
</feature>
<dbReference type="Pfam" id="PF01625">
    <property type="entry name" value="PMSR"/>
    <property type="match status" value="1"/>
</dbReference>
<evidence type="ECO:0000259" key="5">
    <source>
        <dbReference type="Pfam" id="PF01625"/>
    </source>
</evidence>
<evidence type="ECO:0000259" key="6">
    <source>
        <dbReference type="Pfam" id="PF20939"/>
    </source>
</evidence>
<reference evidence="8" key="1">
    <citation type="journal article" date="2017" name="bioRxiv">
        <title>Comparative analysis of the genomes of Stylophora pistillata and Acropora digitifera provides evidence for extensive differences between species of corals.</title>
        <authorList>
            <person name="Voolstra C.R."/>
            <person name="Li Y."/>
            <person name="Liew Y.J."/>
            <person name="Baumgarten S."/>
            <person name="Zoccola D."/>
            <person name="Flot J.-F."/>
            <person name="Tambutte S."/>
            <person name="Allemand D."/>
            <person name="Aranda M."/>
        </authorList>
    </citation>
    <scope>NUCLEOTIDE SEQUENCE [LARGE SCALE GENOMIC DNA]</scope>
</reference>
<evidence type="ECO:0000256" key="2">
    <source>
        <dbReference type="ARBA" id="ARBA00012502"/>
    </source>
</evidence>
<dbReference type="AlphaFoldDB" id="A0A2B4REL8"/>
<dbReference type="EC" id="1.8.4.11" evidence="2"/>
<dbReference type="PANTHER" id="PTHR43774:SF1">
    <property type="entry name" value="PEPTIDE METHIONINE SULFOXIDE REDUCTASE MSRA 2"/>
    <property type="match status" value="1"/>
</dbReference>
<dbReference type="InterPro" id="IPR049006">
    <property type="entry name" value="MsrA_helical"/>
</dbReference>
<dbReference type="EMBL" id="LSMT01000668">
    <property type="protein sequence ID" value="PFX15249.1"/>
    <property type="molecule type" value="Genomic_DNA"/>
</dbReference>
<dbReference type="InterPro" id="IPR002569">
    <property type="entry name" value="Met_Sox_Rdtase_MsrA_dom"/>
</dbReference>
<dbReference type="InterPro" id="IPR036509">
    <property type="entry name" value="Met_Sox_Rdtase_MsrA_sf"/>
</dbReference>
<sequence length="148" mass="17299">MSGDHTETLELEYNPNCTTYKDLLLFFWKNHDPTAVHKAQYMSAIFYHDEDQKQLAGETCEEHQKTIKRKIVTKILPANTFYVAEQYHQKYMLRQHPLLLKCLSLNDEELKKSRVAAHLNGYVGGFGSIKSFDAEVDKLKFGNQQEKW</sequence>
<evidence type="ECO:0000313" key="7">
    <source>
        <dbReference type="EMBL" id="PFX15249.1"/>
    </source>
</evidence>
<gene>
    <name evidence="7" type="primary">Eip71CD</name>
    <name evidence="7" type="ORF">AWC38_SpisGene20544</name>
</gene>
<accession>A0A2B4REL8</accession>
<keyword evidence="8" id="KW-1185">Reference proteome</keyword>
<comment type="similarity">
    <text evidence="1">Belongs to the MsrA Met sulfoxide reductase family.</text>
</comment>
<dbReference type="Gene3D" id="3.30.1060.10">
    <property type="entry name" value="Peptide methionine sulphoxide reductase MsrA"/>
    <property type="match status" value="1"/>
</dbReference>
<dbReference type="OrthoDB" id="77405at2759"/>
<dbReference type="SUPFAM" id="SSF55068">
    <property type="entry name" value="Peptide methionine sulfoxide reductase"/>
    <property type="match status" value="1"/>
</dbReference>
<name>A0A2B4REL8_STYPI</name>
<dbReference type="Pfam" id="PF20939">
    <property type="entry name" value="MsrA_helical"/>
    <property type="match status" value="1"/>
</dbReference>
<evidence type="ECO:0000256" key="1">
    <source>
        <dbReference type="ARBA" id="ARBA00005591"/>
    </source>
</evidence>
<evidence type="ECO:0000256" key="3">
    <source>
        <dbReference type="ARBA" id="ARBA00023002"/>
    </source>
</evidence>
<organism evidence="7 8">
    <name type="scientific">Stylophora pistillata</name>
    <name type="common">Smooth cauliflower coral</name>
    <dbReference type="NCBI Taxonomy" id="50429"/>
    <lineage>
        <taxon>Eukaryota</taxon>
        <taxon>Metazoa</taxon>
        <taxon>Cnidaria</taxon>
        <taxon>Anthozoa</taxon>
        <taxon>Hexacorallia</taxon>
        <taxon>Scleractinia</taxon>
        <taxon>Astrocoeniina</taxon>
        <taxon>Pocilloporidae</taxon>
        <taxon>Stylophora</taxon>
    </lineage>
</organism>
<protein>
    <recommendedName>
        <fullName evidence="2">peptide-methionine (S)-S-oxide reductase</fullName>
        <ecNumber evidence="2">1.8.4.11</ecNumber>
    </recommendedName>
    <alternativeName>
        <fullName evidence="4">Peptide-methionine (S)-S-oxide reductase</fullName>
    </alternativeName>
</protein>
<dbReference type="PANTHER" id="PTHR43774">
    <property type="entry name" value="PEPTIDE METHIONINE SULFOXIDE REDUCTASE"/>
    <property type="match status" value="1"/>
</dbReference>
<feature type="domain" description="Selenoprotein methionine sulfoxide reductase A helical" evidence="6">
    <location>
        <begin position="105"/>
        <end position="145"/>
    </location>
</feature>
<proteinExistence type="inferred from homology"/>
<dbReference type="Proteomes" id="UP000225706">
    <property type="component" value="Unassembled WGS sequence"/>
</dbReference>
<keyword evidence="3" id="KW-0560">Oxidoreductase</keyword>
<evidence type="ECO:0000313" key="8">
    <source>
        <dbReference type="Proteomes" id="UP000225706"/>
    </source>
</evidence>
<comment type="caution">
    <text evidence="7">The sequence shown here is derived from an EMBL/GenBank/DDBJ whole genome shotgun (WGS) entry which is preliminary data.</text>
</comment>
<dbReference type="GO" id="GO:0008113">
    <property type="term" value="F:peptide-methionine (S)-S-oxide reductase activity"/>
    <property type="evidence" value="ECO:0007669"/>
    <property type="project" value="UniProtKB-EC"/>
</dbReference>
<dbReference type="STRING" id="50429.A0A2B4REL8"/>